<feature type="region of interest" description="Disordered" evidence="1">
    <location>
        <begin position="1"/>
        <end position="214"/>
    </location>
</feature>
<feature type="compositionally biased region" description="Low complexity" evidence="1">
    <location>
        <begin position="14"/>
        <end position="39"/>
    </location>
</feature>
<dbReference type="PROSITE" id="PS51222">
    <property type="entry name" value="DCD"/>
    <property type="match status" value="1"/>
</dbReference>
<name>A0A9R0ZW53_TRITD</name>
<dbReference type="EMBL" id="LT934124">
    <property type="protein sequence ID" value="VAI84446.1"/>
    <property type="molecule type" value="Genomic_DNA"/>
</dbReference>
<organism evidence="3 4">
    <name type="scientific">Triticum turgidum subsp. durum</name>
    <name type="common">Durum wheat</name>
    <name type="synonym">Triticum durum</name>
    <dbReference type="NCBI Taxonomy" id="4567"/>
    <lineage>
        <taxon>Eukaryota</taxon>
        <taxon>Viridiplantae</taxon>
        <taxon>Streptophyta</taxon>
        <taxon>Embryophyta</taxon>
        <taxon>Tracheophyta</taxon>
        <taxon>Spermatophyta</taxon>
        <taxon>Magnoliopsida</taxon>
        <taxon>Liliopsida</taxon>
        <taxon>Poales</taxon>
        <taxon>Poaceae</taxon>
        <taxon>BOP clade</taxon>
        <taxon>Pooideae</taxon>
        <taxon>Triticodae</taxon>
        <taxon>Triticeae</taxon>
        <taxon>Triticinae</taxon>
        <taxon>Triticum</taxon>
    </lineage>
</organism>
<evidence type="ECO:0000259" key="2">
    <source>
        <dbReference type="PROSITE" id="PS51222"/>
    </source>
</evidence>
<feature type="compositionally biased region" description="Low complexity" evidence="1">
    <location>
        <begin position="86"/>
        <end position="95"/>
    </location>
</feature>
<dbReference type="PANTHER" id="PTHR46444">
    <property type="entry name" value="DCD (DEVELOPMENT AND CELL DEATH) DOMAIN PROTEIN-RELATED"/>
    <property type="match status" value="1"/>
</dbReference>
<evidence type="ECO:0000313" key="3">
    <source>
        <dbReference type="EMBL" id="VAI84446.1"/>
    </source>
</evidence>
<evidence type="ECO:0000256" key="1">
    <source>
        <dbReference type="SAM" id="MobiDB-lite"/>
    </source>
</evidence>
<sequence>MVKTPNSTPKAKAKAASSGAGGAARPSPASASGSGSAKASKFKKRKAIGAGAKVAAPAVAAADGSTSAGAAGRDEPAPASVPKPSTPSGASPATSLKPATVAEGSSAAQVLAPKPDTAEEASASTPKPKPKPKPKQADAAAATSNGAGASGSSGGSKKNRKGHKERLMAWKGKGKQEEAQGNTKGMGKEEGAQGNKKGIGKEEGTKKEGGGDSRGGGLIFMCNAQTKPECFQNRVFGMPMGKKEMVEKVRPGTKVFLYDFDLRLLYGVYKATSKGGINLIRNAFNGKFPAQVKFTTDKDCLPLPESTFKHAIKENYSASRKFDPEITSTQVRRLMALFKPITVQQSAPRGHLDGRYHHEERRHQHEDRPHPLHVEDRRPQDDHRYYQQAPPAPESQHIPLAPEARQVPLATGPHYAPSVPEPRHVPLAYYHHLAPSSDDSYYRSRVDPVHERIAARTPPRDYAAQLGELAARADHMSDLYRTTVHDARLEDPYRPGELAARGARVEELYRPGEIASRGDRVADLYQDLYRSAEAPSRGARMEDLYRPGEVAARDVRMEDPYGQGGIDARGSYGGLYRSDQLNARAVDLPHSYQTSNPAYAEASQRPVPTARANGPGAPVSSLYSFAGAPAYR</sequence>
<feature type="compositionally biased region" description="Low complexity" evidence="1">
    <location>
        <begin position="137"/>
        <end position="147"/>
    </location>
</feature>
<dbReference type="Proteomes" id="UP000324705">
    <property type="component" value="Chromosome 7B"/>
</dbReference>
<dbReference type="Gramene" id="TRITD7Bv1G038280.4">
    <property type="protein sequence ID" value="TRITD7Bv1G038280.4"/>
    <property type="gene ID" value="TRITD7Bv1G038280"/>
</dbReference>
<accession>A0A9R0ZW53</accession>
<feature type="region of interest" description="Disordered" evidence="1">
    <location>
        <begin position="597"/>
        <end position="619"/>
    </location>
</feature>
<dbReference type="SMART" id="SM00767">
    <property type="entry name" value="DCD"/>
    <property type="match status" value="1"/>
</dbReference>
<dbReference type="Pfam" id="PF10539">
    <property type="entry name" value="Dev_Cell_Death"/>
    <property type="match status" value="1"/>
</dbReference>
<keyword evidence="4" id="KW-1185">Reference proteome</keyword>
<dbReference type="PANTHER" id="PTHR46444:SF4">
    <property type="entry name" value="OS06G0227200 PROTEIN"/>
    <property type="match status" value="1"/>
</dbReference>
<dbReference type="InterPro" id="IPR013989">
    <property type="entry name" value="Dev_and_cell_death_domain"/>
</dbReference>
<gene>
    <name evidence="3" type="ORF">TRITD_7Bv1G038280</name>
</gene>
<reference evidence="3 4" key="1">
    <citation type="submission" date="2017-09" db="EMBL/GenBank/DDBJ databases">
        <authorList>
            <consortium name="International Durum Wheat Genome Sequencing Consortium (IDWGSC)"/>
            <person name="Milanesi L."/>
        </authorList>
    </citation>
    <scope>NUCLEOTIDE SEQUENCE [LARGE SCALE GENOMIC DNA]</scope>
    <source>
        <strain evidence="4">cv. Svevo</strain>
    </source>
</reference>
<feature type="compositionally biased region" description="Low complexity" evidence="1">
    <location>
        <begin position="48"/>
        <end position="71"/>
    </location>
</feature>
<proteinExistence type="predicted"/>
<feature type="compositionally biased region" description="Basic and acidic residues" evidence="1">
    <location>
        <begin position="199"/>
        <end position="211"/>
    </location>
</feature>
<dbReference type="AlphaFoldDB" id="A0A9R0ZW53"/>
<evidence type="ECO:0000313" key="4">
    <source>
        <dbReference type="Proteomes" id="UP000324705"/>
    </source>
</evidence>
<feature type="domain" description="DCD" evidence="2">
    <location>
        <begin position="213"/>
        <end position="340"/>
    </location>
</feature>
<protein>
    <recommendedName>
        <fullName evidence="2">DCD domain-containing protein</fullName>
    </recommendedName>
</protein>